<dbReference type="Proteomes" id="UP000013940">
    <property type="component" value="Chromosome"/>
</dbReference>
<dbReference type="KEGG" id="pprc:PFLCHA0_c54910"/>
<dbReference type="EMBL" id="CP003190">
    <property type="protein sequence ID" value="AGL87229.1"/>
    <property type="molecule type" value="Genomic_DNA"/>
</dbReference>
<sequence length="38" mass="4200">MTGFRVSVSWVGQEGVWLLNSSTVFIDLLAAEEHFSGE</sequence>
<organism evidence="1 2">
    <name type="scientific">Pseudomonas protegens (strain DSM 19095 / LMG 27888 / CFBP 6595 / CHA0)</name>
    <dbReference type="NCBI Taxonomy" id="1124983"/>
    <lineage>
        <taxon>Bacteria</taxon>
        <taxon>Pseudomonadati</taxon>
        <taxon>Pseudomonadota</taxon>
        <taxon>Gammaproteobacteria</taxon>
        <taxon>Pseudomonadales</taxon>
        <taxon>Pseudomonadaceae</taxon>
        <taxon>Pseudomonas</taxon>
    </lineage>
</organism>
<reference evidence="2" key="1">
    <citation type="journal article" date="2014" name="Genome Announc.">
        <title>Full-genome sequence of the plant growth-promoting bacterium Pseudomonas protegens CHA0.</title>
        <authorList>
            <person name="Jousset A."/>
            <person name="Schuldes J."/>
            <person name="Keel C."/>
            <person name="Maurhofer M."/>
            <person name="Daniel R."/>
            <person name="Scheu S."/>
            <person name="Thuermer A."/>
        </authorList>
    </citation>
    <scope>NUCLEOTIDE SEQUENCE [LARGE SCALE GENOMIC DNA]</scope>
    <source>
        <strain evidence="2">DSM 19095 / LMG 27888 / CFBP 6595 / CHA0</strain>
    </source>
</reference>
<proteinExistence type="predicted"/>
<dbReference type="AlphaFoldDB" id="A0A2C9EUE4"/>
<evidence type="ECO:0000313" key="1">
    <source>
        <dbReference type="EMBL" id="AGL87229.1"/>
    </source>
</evidence>
<evidence type="ECO:0000313" key="2">
    <source>
        <dbReference type="Proteomes" id="UP000013940"/>
    </source>
</evidence>
<gene>
    <name evidence="1" type="ORF">PFLCHA0_c54910</name>
</gene>
<protein>
    <submittedName>
        <fullName evidence="1">Uncharacterized protein</fullName>
    </submittedName>
</protein>
<accession>A0A2C9EUE4</accession>
<name>A0A2C9EUE4_PSEPH</name>
<dbReference type="HOGENOM" id="CLU_3331788_0_0_6"/>